<gene>
    <name evidence="3" type="ORF">NSA47_15235</name>
</gene>
<dbReference type="Proteomes" id="UP001205748">
    <property type="component" value="Unassembled WGS sequence"/>
</dbReference>
<keyword evidence="4" id="KW-1185">Reference proteome</keyword>
<accession>A0AAE3L3E8</accession>
<evidence type="ECO:0000259" key="1">
    <source>
        <dbReference type="Pfam" id="PF01548"/>
    </source>
</evidence>
<feature type="domain" description="Transposase IS116/IS110/IS902 C-terminal" evidence="2">
    <location>
        <begin position="296"/>
        <end position="381"/>
    </location>
</feature>
<evidence type="ECO:0000313" key="3">
    <source>
        <dbReference type="EMBL" id="MCR1900314.1"/>
    </source>
</evidence>
<dbReference type="Pfam" id="PF01548">
    <property type="entry name" value="DEDD_Tnp_IS110"/>
    <property type="match status" value="1"/>
</dbReference>
<comment type="caution">
    <text evidence="3">The sequence shown here is derived from an EMBL/GenBank/DDBJ whole genome shotgun (WGS) entry which is preliminary data.</text>
</comment>
<proteinExistence type="predicted"/>
<dbReference type="GO" id="GO:0003677">
    <property type="term" value="F:DNA binding"/>
    <property type="evidence" value="ECO:0007669"/>
    <property type="project" value="InterPro"/>
</dbReference>
<dbReference type="AlphaFoldDB" id="A0AAE3L3E8"/>
<dbReference type="EMBL" id="JANKAS010000032">
    <property type="protein sequence ID" value="MCR1900314.1"/>
    <property type="molecule type" value="Genomic_DNA"/>
</dbReference>
<feature type="domain" description="Transposase IS110-like N-terminal" evidence="1">
    <location>
        <begin position="12"/>
        <end position="169"/>
    </location>
</feature>
<dbReference type="Pfam" id="PF02371">
    <property type="entry name" value="Transposase_20"/>
    <property type="match status" value="1"/>
</dbReference>
<evidence type="ECO:0000259" key="2">
    <source>
        <dbReference type="Pfam" id="PF02371"/>
    </source>
</evidence>
<reference evidence="3" key="1">
    <citation type="submission" date="2022-07" db="EMBL/GenBank/DDBJ databases">
        <title>Enhanced cultured diversity of the mouse gut microbiota enables custom-made synthetic communities.</title>
        <authorList>
            <person name="Afrizal A."/>
        </authorList>
    </citation>
    <scope>NUCLEOTIDE SEQUENCE</scope>
    <source>
        <strain evidence="3">DSM 28593</strain>
    </source>
</reference>
<dbReference type="InterPro" id="IPR047650">
    <property type="entry name" value="Transpos_IS110"/>
</dbReference>
<organism evidence="3 4">
    <name type="scientific">Irregularibacter muris</name>
    <dbReference type="NCBI Taxonomy" id="1796619"/>
    <lineage>
        <taxon>Bacteria</taxon>
        <taxon>Bacillati</taxon>
        <taxon>Bacillota</taxon>
        <taxon>Clostridia</taxon>
        <taxon>Eubacteriales</taxon>
        <taxon>Eubacteriaceae</taxon>
        <taxon>Irregularibacter</taxon>
    </lineage>
</organism>
<dbReference type="RefSeq" id="WP_257533557.1">
    <property type="nucleotide sequence ID" value="NZ_JANKAS010000032.1"/>
</dbReference>
<dbReference type="NCBIfam" id="NF033542">
    <property type="entry name" value="transpos_IS110"/>
    <property type="match status" value="1"/>
</dbReference>
<name>A0AAE3L3E8_9FIRM</name>
<dbReference type="GO" id="GO:0004803">
    <property type="term" value="F:transposase activity"/>
    <property type="evidence" value="ECO:0007669"/>
    <property type="project" value="InterPro"/>
</dbReference>
<evidence type="ECO:0000313" key="4">
    <source>
        <dbReference type="Proteomes" id="UP001205748"/>
    </source>
</evidence>
<dbReference type="InterPro" id="IPR002525">
    <property type="entry name" value="Transp_IS110-like_N"/>
</dbReference>
<dbReference type="PANTHER" id="PTHR33055:SF15">
    <property type="entry name" value="TRANSPOSASE-RELATED"/>
    <property type="match status" value="1"/>
</dbReference>
<sequence length="428" mass="47954">MKKSEYLSSLFVGIDVSARENVVCALNFEQDKLLQFAVPNSQTGADEIADKLSVLLSNSNFTRVIIALESTSFYGIHIANFLSSCTLLLPYNTYVYCLNPKMVANYKKSFIGMGKKDPIDAFVIADFARVGRISCEPWRGSQFLALQRLTRHRLHLVECLAREKTYMLSNVFLKFSEFAILTNKDHPFSNKYGATASAVLTDFLSNEEIAETSIEDLIDFVCEKGKNRFSNPQEVASILQAAARNSYRLDKCLYEPLTIAIASSFNCLKAFKNEIKSIDKAIIKTVHGLNPSEYLCLKSIPGIGPVFAAGILSEIGSIQAFPNHSALAKYAGIVWTENQSGDFQADDTKMSKAGNKYLRYYLIEATSSVIHHIPEYTAFYQKKFNEVKTHQHKRALALTSRKFIRLVFGLLAKNQLFVPQGVEYTPNS</sequence>
<dbReference type="InterPro" id="IPR003346">
    <property type="entry name" value="Transposase_20"/>
</dbReference>
<protein>
    <submittedName>
        <fullName evidence="3">IS110 family transposase</fullName>
    </submittedName>
</protein>
<dbReference type="PANTHER" id="PTHR33055">
    <property type="entry name" value="TRANSPOSASE FOR INSERTION SEQUENCE ELEMENT IS1111A"/>
    <property type="match status" value="1"/>
</dbReference>
<dbReference type="GO" id="GO:0006313">
    <property type="term" value="P:DNA transposition"/>
    <property type="evidence" value="ECO:0007669"/>
    <property type="project" value="InterPro"/>
</dbReference>